<gene>
    <name evidence="3" type="ORF">B0T10DRAFT_268750</name>
</gene>
<feature type="compositionally biased region" description="Polar residues" evidence="1">
    <location>
        <begin position="194"/>
        <end position="211"/>
    </location>
</feature>
<feature type="region of interest" description="Disordered" evidence="1">
    <location>
        <begin position="191"/>
        <end position="247"/>
    </location>
</feature>
<protein>
    <recommendedName>
        <fullName evidence="5">MARVEL domain-containing protein</fullName>
    </recommendedName>
</protein>
<evidence type="ECO:0000256" key="1">
    <source>
        <dbReference type="SAM" id="MobiDB-lite"/>
    </source>
</evidence>
<keyword evidence="2" id="KW-1133">Transmembrane helix</keyword>
<name>A0A9P8W9G3_9HYPO</name>
<evidence type="ECO:0000256" key="2">
    <source>
        <dbReference type="SAM" id="Phobius"/>
    </source>
</evidence>
<proteinExistence type="predicted"/>
<reference evidence="3 4" key="1">
    <citation type="journal article" date="2021" name="Nat. Commun.">
        <title>Genetic determinants of endophytism in the Arabidopsis root mycobiome.</title>
        <authorList>
            <person name="Mesny F."/>
            <person name="Miyauchi S."/>
            <person name="Thiergart T."/>
            <person name="Pickel B."/>
            <person name="Atanasova L."/>
            <person name="Karlsson M."/>
            <person name="Huettel B."/>
            <person name="Barry K.W."/>
            <person name="Haridas S."/>
            <person name="Chen C."/>
            <person name="Bauer D."/>
            <person name="Andreopoulos W."/>
            <person name="Pangilinan J."/>
            <person name="LaButti K."/>
            <person name="Riley R."/>
            <person name="Lipzen A."/>
            <person name="Clum A."/>
            <person name="Drula E."/>
            <person name="Henrissat B."/>
            <person name="Kohler A."/>
            <person name="Grigoriev I.V."/>
            <person name="Martin F.M."/>
            <person name="Hacquard S."/>
        </authorList>
    </citation>
    <scope>NUCLEOTIDE SEQUENCE [LARGE SCALE GENOMIC DNA]</scope>
    <source>
        <strain evidence="3 4">MPI-CAGE-CH-0241</strain>
    </source>
</reference>
<evidence type="ECO:0000313" key="4">
    <source>
        <dbReference type="Proteomes" id="UP000777438"/>
    </source>
</evidence>
<feature type="transmembrane region" description="Helical" evidence="2">
    <location>
        <begin position="77"/>
        <end position="99"/>
    </location>
</feature>
<keyword evidence="2" id="KW-0812">Transmembrane</keyword>
<feature type="transmembrane region" description="Helical" evidence="2">
    <location>
        <begin position="47"/>
        <end position="65"/>
    </location>
</feature>
<sequence length="284" mass="31105">MAFVEIDPDLLPKLKLGLHCGQIVLSFVLWCMEIAVFRGEKAKITGLNGWTFGVCFLSIPAWIYLVMTPRFGRTRKFAIPTAMLAVDGTFTIIWLSAFATQANYNAQDLCGKVCGVSKAIVALGVFVTLLFAGTTFLSGYTLMYYNFTDGNLPGYDNRKVRGGENIDPDKAAFSMAPHDDEAYERVNMDDQEAGGSNTHAGGGYNDNSYTGSARYGEANPYNNDDDTSNYGSVPHRQNSLFDHDTEYHGGVPAGMSYANPPVGNAYDDHPAQFPAANYDRTVHH</sequence>
<evidence type="ECO:0000313" key="3">
    <source>
        <dbReference type="EMBL" id="KAH6893242.1"/>
    </source>
</evidence>
<feature type="transmembrane region" description="Helical" evidence="2">
    <location>
        <begin position="120"/>
        <end position="145"/>
    </location>
</feature>
<feature type="transmembrane region" description="Helical" evidence="2">
    <location>
        <begin position="16"/>
        <end position="35"/>
    </location>
</feature>
<accession>A0A9P8W9G3</accession>
<dbReference type="Proteomes" id="UP000777438">
    <property type="component" value="Unassembled WGS sequence"/>
</dbReference>
<evidence type="ECO:0008006" key="5">
    <source>
        <dbReference type="Google" id="ProtNLM"/>
    </source>
</evidence>
<keyword evidence="4" id="KW-1185">Reference proteome</keyword>
<dbReference type="OrthoDB" id="5284712at2759"/>
<feature type="compositionally biased region" description="Polar residues" evidence="1">
    <location>
        <begin position="228"/>
        <end position="240"/>
    </location>
</feature>
<dbReference type="PANTHER" id="PTHR37451:SF3">
    <property type="entry name" value="MARVEL DOMAIN-CONTAINING PROTEIN"/>
    <property type="match status" value="1"/>
</dbReference>
<organism evidence="3 4">
    <name type="scientific">Thelonectria olida</name>
    <dbReference type="NCBI Taxonomy" id="1576542"/>
    <lineage>
        <taxon>Eukaryota</taxon>
        <taxon>Fungi</taxon>
        <taxon>Dikarya</taxon>
        <taxon>Ascomycota</taxon>
        <taxon>Pezizomycotina</taxon>
        <taxon>Sordariomycetes</taxon>
        <taxon>Hypocreomycetidae</taxon>
        <taxon>Hypocreales</taxon>
        <taxon>Nectriaceae</taxon>
        <taxon>Thelonectria</taxon>
    </lineage>
</organism>
<dbReference type="AlphaFoldDB" id="A0A9P8W9G3"/>
<comment type="caution">
    <text evidence="3">The sequence shown here is derived from an EMBL/GenBank/DDBJ whole genome shotgun (WGS) entry which is preliminary data.</text>
</comment>
<dbReference type="GO" id="GO:0016020">
    <property type="term" value="C:membrane"/>
    <property type="evidence" value="ECO:0007669"/>
    <property type="project" value="UniProtKB-SubCell"/>
</dbReference>
<feature type="region of interest" description="Disordered" evidence="1">
    <location>
        <begin position="262"/>
        <end position="284"/>
    </location>
</feature>
<dbReference type="EMBL" id="JAGPYM010000006">
    <property type="protein sequence ID" value="KAH6893242.1"/>
    <property type="molecule type" value="Genomic_DNA"/>
</dbReference>
<keyword evidence="2" id="KW-0472">Membrane</keyword>
<dbReference type="PANTHER" id="PTHR37451">
    <property type="entry name" value="MARVEL DOMAIN"/>
    <property type="match status" value="1"/>
</dbReference>